<accession>A0ACC3N7J5</accession>
<name>A0ACC3N7J5_9PEZI</name>
<proteinExistence type="predicted"/>
<reference evidence="1" key="1">
    <citation type="submission" date="2023-07" db="EMBL/GenBank/DDBJ databases">
        <title>Black Yeasts Isolated from many extreme environments.</title>
        <authorList>
            <person name="Coleine C."/>
            <person name="Stajich J.E."/>
            <person name="Selbmann L."/>
        </authorList>
    </citation>
    <scope>NUCLEOTIDE SEQUENCE</scope>
    <source>
        <strain evidence="1">CCFEE 5714</strain>
    </source>
</reference>
<evidence type="ECO:0000313" key="2">
    <source>
        <dbReference type="Proteomes" id="UP001281147"/>
    </source>
</evidence>
<dbReference type="Proteomes" id="UP001281147">
    <property type="component" value="Unassembled WGS sequence"/>
</dbReference>
<dbReference type="EMBL" id="JAUTXU010000076">
    <property type="protein sequence ID" value="KAK3711438.1"/>
    <property type="molecule type" value="Genomic_DNA"/>
</dbReference>
<protein>
    <submittedName>
        <fullName evidence="1">Uncharacterized protein</fullName>
    </submittedName>
</protein>
<keyword evidence="2" id="KW-1185">Reference proteome</keyword>
<sequence>MATSPRLVLSEQQEIELHSIAAENILIHRNSVFAIDHCRDGYDRTVEESTLQELPKHTKDENLQDIWIEGDFACSLEDALFGDDYPRGPIAKLGLLSRDGGIFHIEQDPFSITELSTAASRTPFAHAIFRQEYNNGKQDVWPTVVFQGQPNVVYRIPTIADLLSWLQGQSVQMRQFRFPSPVIRLCTSRRRAGHCVAVTKSGRAYHWKRDDQTSSIHSTTLQEALAQPATSESPDDKLGANSPADHIDLPPIKKIAMGLDMGAAATEDGTLHVFSLCRPVKRDINTPHLTDLDDGTPQHRISNPFVPQRASINDSVSVDGKAPVFIDVAAGDDHLVAVTADGKVFTAGSGFQGALGIGEKQFELDDLGPRSYDWNHESVEYSEDWQEVDVPEAKKVIEIAAGHESTLLLCRTLDGS</sequence>
<organism evidence="1 2">
    <name type="scientific">Vermiconidia calcicola</name>
    <dbReference type="NCBI Taxonomy" id="1690605"/>
    <lineage>
        <taxon>Eukaryota</taxon>
        <taxon>Fungi</taxon>
        <taxon>Dikarya</taxon>
        <taxon>Ascomycota</taxon>
        <taxon>Pezizomycotina</taxon>
        <taxon>Dothideomycetes</taxon>
        <taxon>Dothideomycetidae</taxon>
        <taxon>Mycosphaerellales</taxon>
        <taxon>Extremaceae</taxon>
        <taxon>Vermiconidia</taxon>
    </lineage>
</organism>
<gene>
    <name evidence="1" type="ORF">LTR37_009617</name>
</gene>
<evidence type="ECO:0000313" key="1">
    <source>
        <dbReference type="EMBL" id="KAK3711438.1"/>
    </source>
</evidence>
<comment type="caution">
    <text evidence="1">The sequence shown here is derived from an EMBL/GenBank/DDBJ whole genome shotgun (WGS) entry which is preliminary data.</text>
</comment>